<dbReference type="Proteomes" id="UP001262889">
    <property type="component" value="Unassembled WGS sequence"/>
</dbReference>
<gene>
    <name evidence="3" type="ORF">RM553_09980</name>
</gene>
<dbReference type="Gene3D" id="3.40.50.2020">
    <property type="match status" value="1"/>
</dbReference>
<keyword evidence="3" id="KW-0808">Transferase</keyword>
<organism evidence="3 4">
    <name type="scientific">Autumnicola tepida</name>
    <dbReference type="NCBI Taxonomy" id="3075595"/>
    <lineage>
        <taxon>Bacteria</taxon>
        <taxon>Pseudomonadati</taxon>
        <taxon>Bacteroidota</taxon>
        <taxon>Flavobacteriia</taxon>
        <taxon>Flavobacteriales</taxon>
        <taxon>Flavobacteriaceae</taxon>
        <taxon>Autumnicola</taxon>
    </lineage>
</organism>
<dbReference type="EMBL" id="JAVRHQ010000010">
    <property type="protein sequence ID" value="MDT0643156.1"/>
    <property type="molecule type" value="Genomic_DNA"/>
</dbReference>
<proteinExistence type="inferred from homology"/>
<comment type="caution">
    <text evidence="3">The sequence shown here is derived from an EMBL/GenBank/DDBJ whole genome shotgun (WGS) entry which is preliminary data.</text>
</comment>
<keyword evidence="3" id="KW-0328">Glycosyltransferase</keyword>
<dbReference type="PANTHER" id="PTHR47505:SF1">
    <property type="entry name" value="DNA UTILIZATION PROTEIN YHGH"/>
    <property type="match status" value="1"/>
</dbReference>
<accession>A0ABU3CA09</accession>
<evidence type="ECO:0000259" key="2">
    <source>
        <dbReference type="Pfam" id="PF00156"/>
    </source>
</evidence>
<dbReference type="InterPro" id="IPR051910">
    <property type="entry name" value="ComF/GntX_DNA_util-trans"/>
</dbReference>
<comment type="similarity">
    <text evidence="1">Belongs to the ComF/GntX family.</text>
</comment>
<protein>
    <submittedName>
        <fullName evidence="3">Phosphoribosyltransferase family protein</fullName>
    </submittedName>
</protein>
<dbReference type="RefSeq" id="WP_311534775.1">
    <property type="nucleotide sequence ID" value="NZ_JAVRHQ010000010.1"/>
</dbReference>
<evidence type="ECO:0000313" key="3">
    <source>
        <dbReference type="EMBL" id="MDT0643156.1"/>
    </source>
</evidence>
<dbReference type="InterPro" id="IPR000836">
    <property type="entry name" value="PRTase_dom"/>
</dbReference>
<feature type="domain" description="Phosphoribosyltransferase" evidence="2">
    <location>
        <begin position="134"/>
        <end position="223"/>
    </location>
</feature>
<evidence type="ECO:0000256" key="1">
    <source>
        <dbReference type="ARBA" id="ARBA00008007"/>
    </source>
</evidence>
<dbReference type="GO" id="GO:0016757">
    <property type="term" value="F:glycosyltransferase activity"/>
    <property type="evidence" value="ECO:0007669"/>
    <property type="project" value="UniProtKB-KW"/>
</dbReference>
<sequence>MFDDLANLFYPKICSCCNAELARNENIVCTSCLYDLPLTNFHLQQDNPVKKTFYGRAPVAQATSLLFFRKKGKVQELIHNLKYRGHEEIGGFLGEWMGNLLLESGNYNNINSVIPVPVHRRKLKLRGYNQVTLFGEKIASILNAEFRSDVLVKKSATETQTLKSRLSRWGNMEEIFVLENPAGMENKHILLVDDIITTGATLEACINKLHTINGVKVSLATMAFTN</sequence>
<dbReference type="SUPFAM" id="SSF53271">
    <property type="entry name" value="PRTase-like"/>
    <property type="match status" value="1"/>
</dbReference>
<dbReference type="PANTHER" id="PTHR47505">
    <property type="entry name" value="DNA UTILIZATION PROTEIN YHGH"/>
    <property type="match status" value="1"/>
</dbReference>
<dbReference type="CDD" id="cd06223">
    <property type="entry name" value="PRTases_typeI"/>
    <property type="match status" value="1"/>
</dbReference>
<evidence type="ECO:0000313" key="4">
    <source>
        <dbReference type="Proteomes" id="UP001262889"/>
    </source>
</evidence>
<dbReference type="InterPro" id="IPR029057">
    <property type="entry name" value="PRTase-like"/>
</dbReference>
<name>A0ABU3CA09_9FLAO</name>
<reference evidence="3 4" key="1">
    <citation type="submission" date="2023-09" db="EMBL/GenBank/DDBJ databases">
        <authorList>
            <person name="Rey-Velasco X."/>
        </authorList>
    </citation>
    <scope>NUCLEOTIDE SEQUENCE [LARGE SCALE GENOMIC DNA]</scope>
    <source>
        <strain evidence="3 4">F363</strain>
    </source>
</reference>
<keyword evidence="4" id="KW-1185">Reference proteome</keyword>
<dbReference type="Pfam" id="PF00156">
    <property type="entry name" value="Pribosyltran"/>
    <property type="match status" value="1"/>
</dbReference>